<sequence>MFRLYESDGCGLCEQAKALLGQTPIVHVGCELIDIAHDEQLIERFGHHIPVLEHQSSKQLLFWPFDQVQLAQWLKQLPEFSDLQE</sequence>
<organism evidence="1 2">
    <name type="scientific">Neiella litorisoli</name>
    <dbReference type="NCBI Taxonomy" id="2771431"/>
    <lineage>
        <taxon>Bacteria</taxon>
        <taxon>Pseudomonadati</taxon>
        <taxon>Pseudomonadota</taxon>
        <taxon>Gammaproteobacteria</taxon>
        <taxon>Alteromonadales</taxon>
        <taxon>Echinimonadaceae</taxon>
        <taxon>Neiella</taxon>
    </lineage>
</organism>
<dbReference type="Proteomes" id="UP000638014">
    <property type="component" value="Unassembled WGS sequence"/>
</dbReference>
<dbReference type="SUPFAM" id="SSF52833">
    <property type="entry name" value="Thioredoxin-like"/>
    <property type="match status" value="1"/>
</dbReference>
<dbReference type="AlphaFoldDB" id="A0A8J6QK52"/>
<accession>A0A8J6QK52</accession>
<dbReference type="RefSeq" id="WP_191144769.1">
    <property type="nucleotide sequence ID" value="NZ_JACXAF010000010.1"/>
</dbReference>
<dbReference type="InterPro" id="IPR036249">
    <property type="entry name" value="Thioredoxin-like_sf"/>
</dbReference>
<dbReference type="Pfam" id="PF05768">
    <property type="entry name" value="Glrx-like"/>
    <property type="match status" value="1"/>
</dbReference>
<keyword evidence="2" id="KW-1185">Reference proteome</keyword>
<evidence type="ECO:0000313" key="2">
    <source>
        <dbReference type="Proteomes" id="UP000638014"/>
    </source>
</evidence>
<name>A0A8J6QK52_9GAMM</name>
<proteinExistence type="predicted"/>
<dbReference type="Gene3D" id="3.40.30.10">
    <property type="entry name" value="Glutaredoxin"/>
    <property type="match status" value="1"/>
</dbReference>
<comment type="caution">
    <text evidence="1">The sequence shown here is derived from an EMBL/GenBank/DDBJ whole genome shotgun (WGS) entry which is preliminary data.</text>
</comment>
<reference evidence="1" key="1">
    <citation type="submission" date="2020-09" db="EMBL/GenBank/DDBJ databases">
        <title>A novel bacterium of genus Neiella, isolated from South China Sea.</title>
        <authorList>
            <person name="Huang H."/>
            <person name="Mo K."/>
            <person name="Hu Y."/>
        </authorList>
    </citation>
    <scope>NUCLEOTIDE SEQUENCE</scope>
    <source>
        <strain evidence="1">HB171785</strain>
    </source>
</reference>
<evidence type="ECO:0000313" key="1">
    <source>
        <dbReference type="EMBL" id="MBD1389666.1"/>
    </source>
</evidence>
<gene>
    <name evidence="1" type="ORF">IC617_09505</name>
</gene>
<dbReference type="EMBL" id="JACXAF010000010">
    <property type="protein sequence ID" value="MBD1389666.1"/>
    <property type="molecule type" value="Genomic_DNA"/>
</dbReference>
<dbReference type="InterPro" id="IPR008554">
    <property type="entry name" value="Glutaredoxin-like"/>
</dbReference>
<protein>
    <submittedName>
        <fullName evidence="1">Glutaredoxin family protein</fullName>
    </submittedName>
</protein>